<dbReference type="PIRSF" id="PIRSF026649">
    <property type="entry name" value="MsbB"/>
    <property type="match status" value="1"/>
</dbReference>
<organism evidence="7">
    <name type="scientific">marine metagenome</name>
    <dbReference type="NCBI Taxonomy" id="408172"/>
    <lineage>
        <taxon>unclassified sequences</taxon>
        <taxon>metagenomes</taxon>
        <taxon>ecological metagenomes</taxon>
    </lineage>
</organism>
<dbReference type="Pfam" id="PF03279">
    <property type="entry name" value="Lip_A_acyltrans"/>
    <property type="match status" value="1"/>
</dbReference>
<dbReference type="PANTHER" id="PTHR30606">
    <property type="entry name" value="LIPID A BIOSYNTHESIS LAUROYL ACYLTRANSFERASE"/>
    <property type="match status" value="1"/>
</dbReference>
<evidence type="ECO:0000256" key="2">
    <source>
        <dbReference type="ARBA" id="ARBA00022475"/>
    </source>
</evidence>
<dbReference type="CDD" id="cd07984">
    <property type="entry name" value="LPLAT_LABLAT-like"/>
    <property type="match status" value="1"/>
</dbReference>
<keyword evidence="2" id="KW-1003">Cell membrane</keyword>
<gene>
    <name evidence="7" type="ORF">METZ01_LOCUS27420</name>
</gene>
<keyword evidence="5" id="KW-0472">Membrane</keyword>
<dbReference type="GO" id="GO:0016746">
    <property type="term" value="F:acyltransferase activity"/>
    <property type="evidence" value="ECO:0007669"/>
    <property type="project" value="UniProtKB-KW"/>
</dbReference>
<evidence type="ECO:0008006" key="8">
    <source>
        <dbReference type="Google" id="ProtNLM"/>
    </source>
</evidence>
<dbReference type="PANTHER" id="PTHR30606:SF10">
    <property type="entry name" value="PHOSPHATIDYLINOSITOL MANNOSIDE ACYLTRANSFERASE"/>
    <property type="match status" value="1"/>
</dbReference>
<evidence type="ECO:0000256" key="4">
    <source>
        <dbReference type="ARBA" id="ARBA00022679"/>
    </source>
</evidence>
<keyword evidence="6" id="KW-0012">Acyltransferase</keyword>
<dbReference type="InterPro" id="IPR004960">
    <property type="entry name" value="LipA_acyltrans"/>
</dbReference>
<protein>
    <recommendedName>
        <fullName evidence="8">Lipid A biosynthesis acyltransferase</fullName>
    </recommendedName>
</protein>
<evidence type="ECO:0000256" key="6">
    <source>
        <dbReference type="ARBA" id="ARBA00023315"/>
    </source>
</evidence>
<dbReference type="GO" id="GO:0005886">
    <property type="term" value="C:plasma membrane"/>
    <property type="evidence" value="ECO:0007669"/>
    <property type="project" value="UniProtKB-SubCell"/>
</dbReference>
<accession>A0A381Q5D4</accession>
<dbReference type="GO" id="GO:0008610">
    <property type="term" value="P:lipid biosynthetic process"/>
    <property type="evidence" value="ECO:0007669"/>
    <property type="project" value="UniProtKB-ARBA"/>
</dbReference>
<evidence type="ECO:0000256" key="1">
    <source>
        <dbReference type="ARBA" id="ARBA00004533"/>
    </source>
</evidence>
<comment type="subcellular location">
    <subcellularLocation>
        <location evidence="1">Cell inner membrane</location>
    </subcellularLocation>
</comment>
<evidence type="ECO:0000256" key="5">
    <source>
        <dbReference type="ARBA" id="ARBA00023136"/>
    </source>
</evidence>
<dbReference type="EMBL" id="UINC01001216">
    <property type="protein sequence ID" value="SUZ74566.1"/>
    <property type="molecule type" value="Genomic_DNA"/>
</dbReference>
<proteinExistence type="predicted"/>
<reference evidence="7" key="1">
    <citation type="submission" date="2018-05" db="EMBL/GenBank/DDBJ databases">
        <authorList>
            <person name="Lanie J.A."/>
            <person name="Ng W.-L."/>
            <person name="Kazmierczak K.M."/>
            <person name="Andrzejewski T.M."/>
            <person name="Davidsen T.M."/>
            <person name="Wayne K.J."/>
            <person name="Tettelin H."/>
            <person name="Glass J.I."/>
            <person name="Rusch D."/>
            <person name="Podicherti R."/>
            <person name="Tsui H.-C.T."/>
            <person name="Winkler M.E."/>
        </authorList>
    </citation>
    <scope>NUCLEOTIDE SEQUENCE</scope>
</reference>
<evidence type="ECO:0000256" key="3">
    <source>
        <dbReference type="ARBA" id="ARBA00022519"/>
    </source>
</evidence>
<sequence length="289" mass="32287">VIAYRFVTAFIRVLSWLPLGVARWIGRRLGELIWVGRTRMQRSTSRNLELAYPRMNVMERRSLAIESLRQTATIYAESGLVWHWPSAKIDRCLLAVHGSDVLADDRKGNGMLMLVPHFGNWEVLSYYFASKGPLTALYENRRIQSVEGDINAARERHGGRLVPPTQAGLRTLLLALRRGELVAVLPDQVPARGNGVMAAFMGRDALTGTLSHRLIQKTGARVCLATAMRVHGGFEVWFDPLDESVYDADPVTSANAINAGIEMAIARAPAQYQWEYKRFRIPGGPDVYA</sequence>
<name>A0A381Q5D4_9ZZZZ</name>
<keyword evidence="4" id="KW-0808">Transferase</keyword>
<keyword evidence="3" id="KW-0997">Cell inner membrane</keyword>
<dbReference type="GO" id="GO:1901137">
    <property type="term" value="P:carbohydrate derivative biosynthetic process"/>
    <property type="evidence" value="ECO:0007669"/>
    <property type="project" value="UniProtKB-ARBA"/>
</dbReference>
<feature type="non-terminal residue" evidence="7">
    <location>
        <position position="1"/>
    </location>
</feature>
<dbReference type="AlphaFoldDB" id="A0A381Q5D4"/>
<evidence type="ECO:0000313" key="7">
    <source>
        <dbReference type="EMBL" id="SUZ74566.1"/>
    </source>
</evidence>